<gene>
    <name evidence="1" type="ORF">SPELUC_LOCUS1871</name>
</gene>
<name>A0ACA9KIT3_9GLOM</name>
<organism evidence="1 2">
    <name type="scientific">Cetraspora pellucida</name>
    <dbReference type="NCBI Taxonomy" id="1433469"/>
    <lineage>
        <taxon>Eukaryota</taxon>
        <taxon>Fungi</taxon>
        <taxon>Fungi incertae sedis</taxon>
        <taxon>Mucoromycota</taxon>
        <taxon>Glomeromycotina</taxon>
        <taxon>Glomeromycetes</taxon>
        <taxon>Diversisporales</taxon>
        <taxon>Gigasporaceae</taxon>
        <taxon>Cetraspora</taxon>
    </lineage>
</organism>
<reference evidence="1" key="1">
    <citation type="submission" date="2021-06" db="EMBL/GenBank/DDBJ databases">
        <authorList>
            <person name="Kallberg Y."/>
            <person name="Tangrot J."/>
            <person name="Rosling A."/>
        </authorList>
    </citation>
    <scope>NUCLEOTIDE SEQUENCE</scope>
    <source>
        <strain evidence="1">28 12/20/2015</strain>
    </source>
</reference>
<dbReference type="EMBL" id="CAJVPW010001089">
    <property type="protein sequence ID" value="CAG8475059.1"/>
    <property type="molecule type" value="Genomic_DNA"/>
</dbReference>
<evidence type="ECO:0000313" key="2">
    <source>
        <dbReference type="Proteomes" id="UP000789366"/>
    </source>
</evidence>
<comment type="caution">
    <text evidence="1">The sequence shown here is derived from an EMBL/GenBank/DDBJ whole genome shotgun (WGS) entry which is preliminary data.</text>
</comment>
<protein>
    <submittedName>
        <fullName evidence="1">9428_t:CDS:1</fullName>
    </submittedName>
</protein>
<evidence type="ECO:0000313" key="1">
    <source>
        <dbReference type="EMBL" id="CAG8475059.1"/>
    </source>
</evidence>
<keyword evidence="2" id="KW-1185">Reference proteome</keyword>
<accession>A0ACA9KIT3</accession>
<dbReference type="Proteomes" id="UP000789366">
    <property type="component" value="Unassembled WGS sequence"/>
</dbReference>
<proteinExistence type="predicted"/>
<sequence>MRYLNIKVKKLSLIISLVTFTYVSLWYFYSQQPFLDLFTKFSFHKNLENVDMTLGFDHIYVTNVSSRPGAHEKLRSIEKKLNLEFEFFPITKQFDDKDHNKLHLLQKAYVSNSIYQSIVDHNYKSALILEDDIDVELNIKSIMTDIHHILPINWEILYLGHCSNWEGKSGGPLPTYNRKESIYKLFKSKRPYCTHAYAVSYRGALKLLKNFTKLITPIDLELTKMITTNEISSYTIIPSVITRCLISDESTDLYPGKHILDVFSLKNSTLFSLGFNYELNNTLGFSHIYVLGLESRRDRREKLKVLEKKLNLKFEFFPAISQDDKKAFQELELKDPNLMPAQVACYLSHYKIYQSIIQRGYDSALILEDDVDFELNIASIISNTYRVLPSDWDVYYIGYCDYMERTGYILDGQSNSQFYKVHRSVMPVCTHGYAVSRAGILKLLEHLNPIIETVDSTILRLMRAGTINSFSLVPLAMVQWRSSINPSDIAPEFRFHYFISLQHSALEHFGLIKETNNTLGFNKIYFINYQDEPDYQNITEKLTKMSDKLCLVFTNFDSISSSEISKINQKNKLKESQKVSYLSHFKVYKSIINYGYGSALILEGDMDIELRITSIMVDIHRILPADWDIIYLGYCNNSEGTSGEPLPGNNNNQFDYKLFKSDKPHCTFAYAVSYAGALKLVEKLGNSITSPLKPLDIELVNMIQSGTINSYTLVPPIIANFRKSHSGKDISDIHLKNSTIEYFKIDE</sequence>